<evidence type="ECO:0000313" key="2">
    <source>
        <dbReference type="EMBL" id="EEQ28582.1"/>
    </source>
</evidence>
<dbReference type="InterPro" id="IPR029731">
    <property type="entry name" value="OSGIN1/2"/>
</dbReference>
<dbReference type="PANTHER" id="PTHR15192">
    <property type="entry name" value="PROTEIN CBG05349"/>
    <property type="match status" value="1"/>
</dbReference>
<protein>
    <recommendedName>
        <fullName evidence="4">L-ornithine N(5)-monooxygenase</fullName>
    </recommendedName>
</protein>
<reference evidence="3" key="1">
    <citation type="journal article" date="2012" name="MBio">
        <title>Comparative genome analysis of Trichophyton rubrum and related dermatophytes reveals candidate genes involved in infection.</title>
        <authorList>
            <person name="Martinez D.A."/>
            <person name="Oliver B.G."/>
            <person name="Graeser Y."/>
            <person name="Goldberg J.M."/>
            <person name="Li W."/>
            <person name="Martinez-Rossi N.M."/>
            <person name="Monod M."/>
            <person name="Shelest E."/>
            <person name="Barton R.C."/>
            <person name="Birch E."/>
            <person name="Brakhage A.A."/>
            <person name="Chen Z."/>
            <person name="Gurr S.J."/>
            <person name="Heiman D."/>
            <person name="Heitman J."/>
            <person name="Kosti I."/>
            <person name="Rossi A."/>
            <person name="Saif S."/>
            <person name="Samalova M."/>
            <person name="Saunders C.W."/>
            <person name="Shea T."/>
            <person name="Summerbell R.C."/>
            <person name="Xu J."/>
            <person name="Young S."/>
            <person name="Zeng Q."/>
            <person name="Birren B.W."/>
            <person name="Cuomo C.A."/>
            <person name="White T.C."/>
        </authorList>
    </citation>
    <scope>NUCLEOTIDE SEQUENCE [LARGE SCALE GENOMIC DNA]</scope>
    <source>
        <strain evidence="3">ATCC MYA-4605 / CBS 113480</strain>
    </source>
</reference>
<dbReference type="STRING" id="554155.C5G1B9"/>
<dbReference type="Gene3D" id="3.50.50.60">
    <property type="entry name" value="FAD/NAD(P)-binding domain"/>
    <property type="match status" value="1"/>
</dbReference>
<evidence type="ECO:0000256" key="1">
    <source>
        <dbReference type="SAM" id="MobiDB-lite"/>
    </source>
</evidence>
<dbReference type="AlphaFoldDB" id="C5G1B9"/>
<dbReference type="OrthoDB" id="412005at2759"/>
<dbReference type="Proteomes" id="UP000002035">
    <property type="component" value="Unassembled WGS sequence"/>
</dbReference>
<dbReference type="EMBL" id="DS995710">
    <property type="protein sequence ID" value="EEQ28582.1"/>
    <property type="molecule type" value="Genomic_DNA"/>
</dbReference>
<name>C5G1B9_ARTOC</name>
<dbReference type="VEuPathDB" id="FungiDB:MCYG_08741"/>
<evidence type="ECO:0000313" key="3">
    <source>
        <dbReference type="Proteomes" id="UP000002035"/>
    </source>
</evidence>
<feature type="region of interest" description="Disordered" evidence="1">
    <location>
        <begin position="491"/>
        <end position="515"/>
    </location>
</feature>
<keyword evidence="3" id="KW-1185">Reference proteome</keyword>
<sequence>MLKNNNPPPGNGPSAMILSFILHGNVPYYNLDSPHPDPILHAKLKDATELLQLDVAWLTNHFEASRFSYSTQSLPINSLIDALVRPFGETDDREAASCISWRHDPRRAVPHLALGDAPQPGGQWTECPPGTTWDIQSLSYAGMLSLPGYSYYDHHHATHGSHLPSYTRPSRRGIAEYLAAYPAAVGIAESIRTGQLVSDVSRTQHGFCIGSHRIHCKHLVLASGIFTEVKPARPLLQPLLALPAQPSVPARERAPLLVIGSGFSAADVIISAQRDQKIIHIFKWEPETSPSPLRSCHQQAYPEYAGIYKLMKRSTLSKFTASKANGRNRAPLSSPFLKSREWDDVYEPLPNTLVVSVAVKGGEGVVILRRSDGSTLERRVSGLSYAVGRKGSLAYLDDKLQREILGASIDESQDASIAKDTLKPSAMQNLEVAKDVFIVGSLTSDSLIRYAYGGCIYAAGKLMERSAQRQSQHQPNNVGVCLRATDQLHEQKANPASDVPMSIYNNNNNPTAPGDFRMHRVSPELRLGPKSDRFGSKRQKPWWTFLFSW</sequence>
<proteinExistence type="predicted"/>
<organism evidence="2 3">
    <name type="scientific">Arthroderma otae (strain ATCC MYA-4605 / CBS 113480)</name>
    <name type="common">Microsporum canis</name>
    <dbReference type="NCBI Taxonomy" id="554155"/>
    <lineage>
        <taxon>Eukaryota</taxon>
        <taxon>Fungi</taxon>
        <taxon>Dikarya</taxon>
        <taxon>Ascomycota</taxon>
        <taxon>Pezizomycotina</taxon>
        <taxon>Eurotiomycetes</taxon>
        <taxon>Eurotiomycetidae</taxon>
        <taxon>Onygenales</taxon>
        <taxon>Arthrodermataceae</taxon>
        <taxon>Microsporum</taxon>
    </lineage>
</organism>
<dbReference type="HOGENOM" id="CLU_026100_0_0_1"/>
<evidence type="ECO:0008006" key="4">
    <source>
        <dbReference type="Google" id="ProtNLM"/>
    </source>
</evidence>
<accession>C5G1B9</accession>
<dbReference type="PANTHER" id="PTHR15192:SF8">
    <property type="entry name" value="FAD_NAD(P)-BINDING DOMAIN-CONTAINING PROTEIN"/>
    <property type="match status" value="1"/>
</dbReference>
<gene>
    <name evidence="2" type="ORF">MCYG_08741</name>
</gene>
<dbReference type="eggNOG" id="ENOG502QRUQ">
    <property type="taxonomic scope" value="Eukaryota"/>
</dbReference>
<dbReference type="GeneID" id="9226587"/>
<dbReference type="SUPFAM" id="SSF51905">
    <property type="entry name" value="FAD/NAD(P)-binding domain"/>
    <property type="match status" value="1"/>
</dbReference>
<dbReference type="OMA" id="ASWDIQT"/>
<dbReference type="InterPro" id="IPR036188">
    <property type="entry name" value="FAD/NAD-bd_sf"/>
</dbReference>
<dbReference type="RefSeq" id="XP_002842601.1">
    <property type="nucleotide sequence ID" value="XM_002842555.1"/>
</dbReference>